<dbReference type="Gene3D" id="3.40.50.2020">
    <property type="match status" value="2"/>
</dbReference>
<dbReference type="EC" id="2.7.6.1" evidence="1"/>
<evidence type="ECO:0000256" key="5">
    <source>
        <dbReference type="ARBA" id="ARBA00022777"/>
    </source>
</evidence>
<dbReference type="GO" id="GO:0016301">
    <property type="term" value="F:kinase activity"/>
    <property type="evidence" value="ECO:0007669"/>
    <property type="project" value="UniProtKB-KW"/>
</dbReference>
<evidence type="ECO:0000256" key="7">
    <source>
        <dbReference type="ARBA" id="ARBA00049535"/>
    </source>
</evidence>
<dbReference type="Proteomes" id="UP000184603">
    <property type="component" value="Unassembled WGS sequence"/>
</dbReference>
<dbReference type="GO" id="GO:0005524">
    <property type="term" value="F:ATP binding"/>
    <property type="evidence" value="ECO:0007669"/>
    <property type="project" value="UniProtKB-KW"/>
</dbReference>
<dbReference type="EMBL" id="FRFE01000011">
    <property type="protein sequence ID" value="SHO48787.1"/>
    <property type="molecule type" value="Genomic_DNA"/>
</dbReference>
<reference evidence="11 12" key="1">
    <citation type="submission" date="2016-12" db="EMBL/GenBank/DDBJ databases">
        <authorList>
            <person name="Song W.-J."/>
            <person name="Kurnit D.M."/>
        </authorList>
    </citation>
    <scope>NUCLEOTIDE SEQUENCE [LARGE SCALE GENOMIC DNA]</scope>
    <source>
        <strain evidence="11 12">DSM 18488</strain>
    </source>
</reference>
<feature type="domain" description="Phosphoribosyltransferase" evidence="9">
    <location>
        <begin position="153"/>
        <end position="259"/>
    </location>
</feature>
<dbReference type="STRING" id="1121416.SAMN02745220_02466"/>
<protein>
    <recommendedName>
        <fullName evidence="1">ribose-phosphate diphosphokinase</fullName>
        <ecNumber evidence="1">2.7.6.1</ecNumber>
    </recommendedName>
</protein>
<feature type="domain" description="Ribose-phosphate pyrophosphokinase N-terminal" evidence="10">
    <location>
        <begin position="8"/>
        <end position="102"/>
    </location>
</feature>
<dbReference type="GO" id="GO:0004749">
    <property type="term" value="F:ribose phosphate diphosphokinase activity"/>
    <property type="evidence" value="ECO:0007669"/>
    <property type="project" value="UniProtKB-EC"/>
</dbReference>
<dbReference type="InterPro" id="IPR029057">
    <property type="entry name" value="PRTase-like"/>
</dbReference>
<evidence type="ECO:0000313" key="12">
    <source>
        <dbReference type="Proteomes" id="UP000184603"/>
    </source>
</evidence>
<dbReference type="GO" id="GO:0005737">
    <property type="term" value="C:cytoplasm"/>
    <property type="evidence" value="ECO:0007669"/>
    <property type="project" value="TreeGrafter"/>
</dbReference>
<evidence type="ECO:0000256" key="6">
    <source>
        <dbReference type="ARBA" id="ARBA00022840"/>
    </source>
</evidence>
<dbReference type="InterPro" id="IPR005946">
    <property type="entry name" value="Rib-P_diPkinase"/>
</dbReference>
<dbReference type="Pfam" id="PF00156">
    <property type="entry name" value="Pribosyltran"/>
    <property type="match status" value="1"/>
</dbReference>
<dbReference type="GO" id="GO:0002189">
    <property type="term" value="C:ribose phosphate diphosphokinase complex"/>
    <property type="evidence" value="ECO:0007669"/>
    <property type="project" value="TreeGrafter"/>
</dbReference>
<name>A0A1M7Y841_9BACT</name>
<dbReference type="CDD" id="cd06223">
    <property type="entry name" value="PRTases_typeI"/>
    <property type="match status" value="1"/>
</dbReference>
<dbReference type="NCBIfam" id="TIGR01251">
    <property type="entry name" value="ribP_PPkin"/>
    <property type="match status" value="1"/>
</dbReference>
<organism evidence="11 12">
    <name type="scientific">Desulfopila aestuarii DSM 18488</name>
    <dbReference type="NCBI Taxonomy" id="1121416"/>
    <lineage>
        <taxon>Bacteria</taxon>
        <taxon>Pseudomonadati</taxon>
        <taxon>Thermodesulfobacteriota</taxon>
        <taxon>Desulfobulbia</taxon>
        <taxon>Desulfobulbales</taxon>
        <taxon>Desulfocapsaceae</taxon>
        <taxon>Desulfopila</taxon>
    </lineage>
</organism>
<dbReference type="SMART" id="SM01400">
    <property type="entry name" value="Pribosyltran_N"/>
    <property type="match status" value="1"/>
</dbReference>
<evidence type="ECO:0000256" key="3">
    <source>
        <dbReference type="ARBA" id="ARBA00022727"/>
    </source>
</evidence>
<dbReference type="AlphaFoldDB" id="A0A1M7Y841"/>
<dbReference type="RefSeq" id="WP_073613761.1">
    <property type="nucleotide sequence ID" value="NZ_FRFE01000011.1"/>
</dbReference>
<evidence type="ECO:0000259" key="9">
    <source>
        <dbReference type="Pfam" id="PF00156"/>
    </source>
</evidence>
<keyword evidence="3 8" id="KW-0545">Nucleotide biosynthesis</keyword>
<dbReference type="PANTHER" id="PTHR10210">
    <property type="entry name" value="RIBOSE-PHOSPHATE DIPHOSPHOKINASE FAMILY MEMBER"/>
    <property type="match status" value="1"/>
</dbReference>
<dbReference type="GO" id="GO:0000287">
    <property type="term" value="F:magnesium ion binding"/>
    <property type="evidence" value="ECO:0007669"/>
    <property type="project" value="InterPro"/>
</dbReference>
<dbReference type="GO" id="GO:0006164">
    <property type="term" value="P:purine nucleotide biosynthetic process"/>
    <property type="evidence" value="ECO:0007669"/>
    <property type="project" value="TreeGrafter"/>
</dbReference>
<evidence type="ECO:0000313" key="11">
    <source>
        <dbReference type="EMBL" id="SHO48787.1"/>
    </source>
</evidence>
<dbReference type="OrthoDB" id="9777067at2"/>
<comment type="catalytic activity">
    <reaction evidence="7">
        <text>D-ribose 5-phosphate + ATP = 5-phospho-alpha-D-ribose 1-diphosphate + AMP + H(+)</text>
        <dbReference type="Rhea" id="RHEA:15609"/>
        <dbReference type="ChEBI" id="CHEBI:15378"/>
        <dbReference type="ChEBI" id="CHEBI:30616"/>
        <dbReference type="ChEBI" id="CHEBI:58017"/>
        <dbReference type="ChEBI" id="CHEBI:78346"/>
        <dbReference type="ChEBI" id="CHEBI:456215"/>
        <dbReference type="EC" id="2.7.6.1"/>
    </reaction>
</comment>
<keyword evidence="2" id="KW-0808">Transferase</keyword>
<evidence type="ECO:0000256" key="4">
    <source>
        <dbReference type="ARBA" id="ARBA00022741"/>
    </source>
</evidence>
<keyword evidence="6" id="KW-0067">ATP-binding</keyword>
<keyword evidence="4" id="KW-0547">Nucleotide-binding</keyword>
<evidence type="ECO:0000256" key="1">
    <source>
        <dbReference type="ARBA" id="ARBA00013247"/>
    </source>
</evidence>
<evidence type="ECO:0000259" key="10">
    <source>
        <dbReference type="Pfam" id="PF13793"/>
    </source>
</evidence>
<accession>A0A1M7Y841</accession>
<dbReference type="SUPFAM" id="SSF53271">
    <property type="entry name" value="PRTase-like"/>
    <property type="match status" value="2"/>
</dbReference>
<dbReference type="PANTHER" id="PTHR10210:SF32">
    <property type="entry name" value="RIBOSE-PHOSPHATE PYROPHOSPHOKINASE 2"/>
    <property type="match status" value="1"/>
</dbReference>
<evidence type="ECO:0000256" key="8">
    <source>
        <dbReference type="RuleBase" id="RU004324"/>
    </source>
</evidence>
<gene>
    <name evidence="11" type="ORF">SAMN02745220_02466</name>
</gene>
<proteinExistence type="inferred from homology"/>
<keyword evidence="5 11" id="KW-0418">Kinase</keyword>
<dbReference type="InterPro" id="IPR029099">
    <property type="entry name" value="Pribosyltran_N"/>
</dbReference>
<keyword evidence="12" id="KW-1185">Reference proteome</keyword>
<sequence length="310" mass="33922">MAQTNDLILVANQASLELGRKVAGYLGVPFSEMIRKTFADGECYHAFPQSIAGSDLIIVGATPGEADYQELLDLIQGGRYWNAASVNVVIPYLGYSTMERAKPSSYEIPKGITRTRQMFRTRPDFVAFVDLHSEAVLHAHAGEIRTHHVWTDKLVVEKIRTSDLNNYVLVSPDYGFSKRVARLARLLDCPHTAADKDRYDTDKTIVGQISSVVRGKTAIICDDMIRTGGSILQTASRCLEAGAKDVAVMATHLVLAGDAMEKFAASPVSRIIGSDTYPGRQTGGFLDVYSVAPLLAEVLQSHLQLSERFA</sequence>
<evidence type="ECO:0000256" key="2">
    <source>
        <dbReference type="ARBA" id="ARBA00022679"/>
    </source>
</evidence>
<dbReference type="Pfam" id="PF13793">
    <property type="entry name" value="Pribosyltran_N"/>
    <property type="match status" value="1"/>
</dbReference>
<dbReference type="InterPro" id="IPR000836">
    <property type="entry name" value="PRTase_dom"/>
</dbReference>
<comment type="similarity">
    <text evidence="8">Belongs to the ribose-phosphate pyrophosphokinase family.</text>
</comment>
<dbReference type="GO" id="GO:0006015">
    <property type="term" value="P:5-phosphoribose 1-diphosphate biosynthetic process"/>
    <property type="evidence" value="ECO:0007669"/>
    <property type="project" value="TreeGrafter"/>
</dbReference>